<name>A0A0R3QI42_9BILA</name>
<dbReference type="AlphaFoldDB" id="A0A0R3QI42"/>
<keyword evidence="1" id="KW-1133">Transmembrane helix</keyword>
<feature type="transmembrane region" description="Helical" evidence="1">
    <location>
        <begin position="14"/>
        <end position="35"/>
    </location>
</feature>
<protein>
    <submittedName>
        <fullName evidence="2 4">Uncharacterized protein</fullName>
    </submittedName>
</protein>
<keyword evidence="1" id="KW-0472">Membrane</keyword>
<dbReference type="Proteomes" id="UP000280834">
    <property type="component" value="Unassembled WGS sequence"/>
</dbReference>
<reference evidence="4" key="1">
    <citation type="submission" date="2017-02" db="UniProtKB">
        <authorList>
            <consortium name="WormBaseParasite"/>
        </authorList>
    </citation>
    <scope>IDENTIFICATION</scope>
</reference>
<keyword evidence="3" id="KW-1185">Reference proteome</keyword>
<dbReference type="WBParaSite" id="BTMF_0000606801-mRNA-1">
    <property type="protein sequence ID" value="BTMF_0000606801-mRNA-1"/>
    <property type="gene ID" value="BTMF_0000606801"/>
</dbReference>
<organism evidence="4">
    <name type="scientific">Brugia timori</name>
    <dbReference type="NCBI Taxonomy" id="42155"/>
    <lineage>
        <taxon>Eukaryota</taxon>
        <taxon>Metazoa</taxon>
        <taxon>Ecdysozoa</taxon>
        <taxon>Nematoda</taxon>
        <taxon>Chromadorea</taxon>
        <taxon>Rhabditida</taxon>
        <taxon>Spirurina</taxon>
        <taxon>Spiruromorpha</taxon>
        <taxon>Filarioidea</taxon>
        <taxon>Onchocercidae</taxon>
        <taxon>Brugia</taxon>
    </lineage>
</organism>
<evidence type="ECO:0000256" key="1">
    <source>
        <dbReference type="SAM" id="Phobius"/>
    </source>
</evidence>
<keyword evidence="1" id="KW-0812">Transmembrane</keyword>
<evidence type="ECO:0000313" key="3">
    <source>
        <dbReference type="Proteomes" id="UP000280834"/>
    </source>
</evidence>
<evidence type="ECO:0000313" key="4">
    <source>
        <dbReference type="WBParaSite" id="BTMF_0000606801-mRNA-1"/>
    </source>
</evidence>
<sequence length="47" mass="5405">METYLHIPLIYHQLSFFSTMEISSCSISMLAVLLLSRNGLFSRKLNV</sequence>
<evidence type="ECO:0000313" key="2">
    <source>
        <dbReference type="EMBL" id="VDO17961.1"/>
    </source>
</evidence>
<gene>
    <name evidence="2" type="ORF">BTMF_LOCUS5320</name>
</gene>
<accession>A0A0R3QI42</accession>
<reference evidence="2 3" key="2">
    <citation type="submission" date="2018-11" db="EMBL/GenBank/DDBJ databases">
        <authorList>
            <consortium name="Pathogen Informatics"/>
        </authorList>
    </citation>
    <scope>NUCLEOTIDE SEQUENCE [LARGE SCALE GENOMIC DNA]</scope>
</reference>
<dbReference type="EMBL" id="UZAG01005661">
    <property type="protein sequence ID" value="VDO17961.1"/>
    <property type="molecule type" value="Genomic_DNA"/>
</dbReference>
<proteinExistence type="predicted"/>